<dbReference type="OrthoDB" id="406152at2759"/>
<feature type="non-terminal residue" evidence="2">
    <location>
        <position position="1"/>
    </location>
</feature>
<dbReference type="Gene3D" id="3.40.50.150">
    <property type="entry name" value="Vaccinia Virus protein VP39"/>
    <property type="match status" value="1"/>
</dbReference>
<evidence type="ECO:0000313" key="2">
    <source>
        <dbReference type="EMBL" id="GIQ88180.1"/>
    </source>
</evidence>
<dbReference type="AlphaFoldDB" id="A0A9K3D5M2"/>
<name>A0A9K3D5M2_9EUKA</name>
<keyword evidence="3" id="KW-1185">Reference proteome</keyword>
<protein>
    <submittedName>
        <fullName evidence="2">Uncharacterized protein</fullName>
    </submittedName>
</protein>
<dbReference type="Proteomes" id="UP000265618">
    <property type="component" value="Unassembled WGS sequence"/>
</dbReference>
<proteinExistence type="predicted"/>
<evidence type="ECO:0000313" key="3">
    <source>
        <dbReference type="Proteomes" id="UP000265618"/>
    </source>
</evidence>
<dbReference type="EMBL" id="BDIP01003837">
    <property type="protein sequence ID" value="GIQ88180.1"/>
    <property type="molecule type" value="Genomic_DNA"/>
</dbReference>
<feature type="region of interest" description="Disordered" evidence="1">
    <location>
        <begin position="1"/>
        <end position="29"/>
    </location>
</feature>
<organism evidence="2 3">
    <name type="scientific">Kipferlia bialata</name>
    <dbReference type="NCBI Taxonomy" id="797122"/>
    <lineage>
        <taxon>Eukaryota</taxon>
        <taxon>Metamonada</taxon>
        <taxon>Carpediemonas-like organisms</taxon>
        <taxon>Kipferlia</taxon>
    </lineage>
</organism>
<dbReference type="InterPro" id="IPR029063">
    <property type="entry name" value="SAM-dependent_MTases_sf"/>
</dbReference>
<comment type="caution">
    <text evidence="2">The sequence shown here is derived from an EMBL/GenBank/DDBJ whole genome shotgun (WGS) entry which is preliminary data.</text>
</comment>
<evidence type="ECO:0000256" key="1">
    <source>
        <dbReference type="SAM" id="MobiDB-lite"/>
    </source>
</evidence>
<gene>
    <name evidence="2" type="ORF">KIPB_010374</name>
</gene>
<reference evidence="2 3" key="1">
    <citation type="journal article" date="2018" name="PLoS ONE">
        <title>The draft genome of Kipferlia bialata reveals reductive genome evolution in fornicate parasites.</title>
        <authorList>
            <person name="Tanifuji G."/>
            <person name="Takabayashi S."/>
            <person name="Kume K."/>
            <person name="Takagi M."/>
            <person name="Nakayama T."/>
            <person name="Kamikawa R."/>
            <person name="Inagaki Y."/>
            <person name="Hashimoto T."/>
        </authorList>
    </citation>
    <scope>NUCLEOTIDE SEQUENCE [LARGE SCALE GENOMIC DNA]</scope>
    <source>
        <strain evidence="2">NY0173</strain>
    </source>
</reference>
<sequence length="82" mass="8452">MDIPSVPDIPRGPRVFPIADNSGPERGGVYEPEEDTYFLFDAVHALLTEREGQGDGAQGPAGVVSVLEVGPGSGCLLASLGT</sequence>
<accession>A0A9K3D5M2</accession>